<feature type="domain" description="Radical SAM core" evidence="5">
    <location>
        <begin position="107"/>
        <end position="313"/>
    </location>
</feature>
<dbReference type="InterPro" id="IPR058240">
    <property type="entry name" value="rSAM_sf"/>
</dbReference>
<evidence type="ECO:0000259" key="5">
    <source>
        <dbReference type="PROSITE" id="PS51918"/>
    </source>
</evidence>
<dbReference type="InterPro" id="IPR007197">
    <property type="entry name" value="rSAM"/>
</dbReference>
<evidence type="ECO:0000256" key="3">
    <source>
        <dbReference type="ARBA" id="ARBA00023004"/>
    </source>
</evidence>
<dbReference type="SUPFAM" id="SSF102114">
    <property type="entry name" value="Radical SAM enzymes"/>
    <property type="match status" value="1"/>
</dbReference>
<dbReference type="Gene3D" id="3.20.20.70">
    <property type="entry name" value="Aldolase class I"/>
    <property type="match status" value="1"/>
</dbReference>
<evidence type="ECO:0000256" key="4">
    <source>
        <dbReference type="ARBA" id="ARBA00023014"/>
    </source>
</evidence>
<dbReference type="SFLD" id="SFLDG01067">
    <property type="entry name" value="SPASM/twitch_domain_containing"/>
    <property type="match status" value="1"/>
</dbReference>
<protein>
    <recommendedName>
        <fullName evidence="5">Radical SAM core domain-containing protein</fullName>
    </recommendedName>
</protein>
<keyword evidence="3" id="KW-0408">Iron</keyword>
<dbReference type="Pfam" id="PF04055">
    <property type="entry name" value="Radical_SAM"/>
    <property type="match status" value="1"/>
</dbReference>
<gene>
    <name evidence="6" type="ORF">B6D57_01495</name>
</gene>
<dbReference type="SFLD" id="SFLDS00029">
    <property type="entry name" value="Radical_SAM"/>
    <property type="match status" value="1"/>
</dbReference>
<dbReference type="PROSITE" id="PS51918">
    <property type="entry name" value="RADICAL_SAM"/>
    <property type="match status" value="1"/>
</dbReference>
<sequence length="497" mass="57824">MGLKDKLQVFALEKLINKLCDIVENGTDEDMNTIISIGEKLTTDPLWKSAISGFKYRWEINHPQMHMPRKFMREIDPHVRRTILHNLIIKEAITGYRVRNKVRDEIGFYPPTFFVLSPTMACNLSCYGCYARSYRAKGLDYELVKKAIQEAKELGIYLVVVSGGEPFYWPHILRMFEDNPDMVFQVYTNGTLIDRAMAQKIVELGNVIPAISLEGYEEQTDERRGKGVFKKIMKAMDYLNEEGALFAFSVTATRYNVEEVTSDEFIDFLTDKGAFYGWYFMYVPVGKGSSTDLMLTPEQRGYMRKRIRLLRRDKGIFVADFWNDGDYVDGCIAGGRIYYHINSKGDIEPCVFVHFATHNIKDHTIKEALNSPLFRAFRERQPFHLDRRRPCSFVDANDKFEEIIKISNAKPTHEGAYEVIEKHGPFLRKLSEEYAKWLAEHDDDHFIRELNMEAEYSHNEERNKRLKKLYGKTVRDEALKRGGPEEIAEKKEERVAS</sequence>
<keyword evidence="4" id="KW-0411">Iron-sulfur</keyword>
<organism evidence="6 7">
    <name type="scientific">Candidatus Coatesbacteria bacterium 4484_99</name>
    <dbReference type="NCBI Taxonomy" id="1970774"/>
    <lineage>
        <taxon>Bacteria</taxon>
        <taxon>Candidatus Coatesiibacteriota</taxon>
    </lineage>
</organism>
<keyword evidence="1" id="KW-0949">S-adenosyl-L-methionine</keyword>
<name>A0A1W9S2S9_9BACT</name>
<dbReference type="PANTHER" id="PTHR43524:SF1">
    <property type="entry name" value="RADICAL SAM SUPERFAMILY PROTEIN"/>
    <property type="match status" value="1"/>
</dbReference>
<comment type="caution">
    <text evidence="6">The sequence shown here is derived from an EMBL/GenBank/DDBJ whole genome shotgun (WGS) entry which is preliminary data.</text>
</comment>
<keyword evidence="2" id="KW-0479">Metal-binding</keyword>
<dbReference type="InterPro" id="IPR013785">
    <property type="entry name" value="Aldolase_TIM"/>
</dbReference>
<dbReference type="CDD" id="cd01335">
    <property type="entry name" value="Radical_SAM"/>
    <property type="match status" value="1"/>
</dbReference>
<evidence type="ECO:0000313" key="6">
    <source>
        <dbReference type="EMBL" id="OQX90962.1"/>
    </source>
</evidence>
<dbReference type="Proteomes" id="UP000192611">
    <property type="component" value="Unassembled WGS sequence"/>
</dbReference>
<dbReference type="CDD" id="cd21128">
    <property type="entry name" value="SPASM_rSAM"/>
    <property type="match status" value="1"/>
</dbReference>
<dbReference type="EMBL" id="NATQ01000018">
    <property type="protein sequence ID" value="OQX90962.1"/>
    <property type="molecule type" value="Genomic_DNA"/>
</dbReference>
<dbReference type="PANTHER" id="PTHR43524">
    <property type="entry name" value="RADICAL SAM SUPERFAMILY PROTEIN"/>
    <property type="match status" value="1"/>
</dbReference>
<evidence type="ECO:0000256" key="2">
    <source>
        <dbReference type="ARBA" id="ARBA00022723"/>
    </source>
</evidence>
<reference evidence="7" key="1">
    <citation type="submission" date="2017-03" db="EMBL/GenBank/DDBJ databases">
        <title>Novel pathways for hydrocarbon cycling and metabolic interdependencies in hydrothermal sediment communities.</title>
        <authorList>
            <person name="Dombrowski N."/>
            <person name="Seitz K."/>
            <person name="Teske A."/>
            <person name="Baker B."/>
        </authorList>
    </citation>
    <scope>NUCLEOTIDE SEQUENCE [LARGE SCALE GENOMIC DNA]</scope>
</reference>
<dbReference type="GO" id="GO:0051536">
    <property type="term" value="F:iron-sulfur cluster binding"/>
    <property type="evidence" value="ECO:0007669"/>
    <property type="project" value="UniProtKB-KW"/>
</dbReference>
<proteinExistence type="predicted"/>
<accession>A0A1W9S2S9</accession>
<evidence type="ECO:0000313" key="7">
    <source>
        <dbReference type="Proteomes" id="UP000192611"/>
    </source>
</evidence>
<dbReference type="AlphaFoldDB" id="A0A1W9S2S9"/>
<dbReference type="InterPro" id="IPR023885">
    <property type="entry name" value="4Fe4S-binding_SPASM_dom"/>
</dbReference>
<dbReference type="GO" id="GO:0003824">
    <property type="term" value="F:catalytic activity"/>
    <property type="evidence" value="ECO:0007669"/>
    <property type="project" value="InterPro"/>
</dbReference>
<dbReference type="GO" id="GO:0046872">
    <property type="term" value="F:metal ion binding"/>
    <property type="evidence" value="ECO:0007669"/>
    <property type="project" value="UniProtKB-KW"/>
</dbReference>
<dbReference type="Pfam" id="PF13186">
    <property type="entry name" value="SPASM"/>
    <property type="match status" value="1"/>
</dbReference>
<evidence type="ECO:0000256" key="1">
    <source>
        <dbReference type="ARBA" id="ARBA00022691"/>
    </source>
</evidence>